<dbReference type="OrthoDB" id="2074478at2"/>
<gene>
    <name evidence="2" type="ORF">A4V09_16505</name>
</gene>
<keyword evidence="1" id="KW-0472">Membrane</keyword>
<dbReference type="KEGG" id="byl:A4V09_16505"/>
<keyword evidence="1" id="KW-1133">Transmembrane helix</keyword>
<organism evidence="2 3">
    <name type="scientific">Blautia pseudococcoides</name>
    <dbReference type="NCBI Taxonomy" id="1796616"/>
    <lineage>
        <taxon>Bacteria</taxon>
        <taxon>Bacillati</taxon>
        <taxon>Bacillota</taxon>
        <taxon>Clostridia</taxon>
        <taxon>Lachnospirales</taxon>
        <taxon>Lachnospiraceae</taxon>
        <taxon>Blautia</taxon>
    </lineage>
</organism>
<keyword evidence="1" id="KW-0812">Transmembrane</keyword>
<dbReference type="Proteomes" id="UP000092574">
    <property type="component" value="Chromosome"/>
</dbReference>
<dbReference type="EMBL" id="CP015405">
    <property type="protein sequence ID" value="ANU77218.1"/>
    <property type="molecule type" value="Genomic_DNA"/>
</dbReference>
<name>A0A1C7IDW3_9FIRM</name>
<reference evidence="2" key="1">
    <citation type="submission" date="2017-04" db="EMBL/GenBank/DDBJ databases">
        <title>Complete Genome Sequences of Twelve Strains of a Stable Defined Moderately Diverse Mouse Microbiota 2 (sDMDMm2).</title>
        <authorList>
            <person name="Uchimura Y."/>
            <person name="Wyss M."/>
            <person name="Brugiroux S."/>
            <person name="Limenitakis J.P."/>
            <person name="Stecher B."/>
            <person name="McCoy K.D."/>
            <person name="Macpherson A.J."/>
        </authorList>
    </citation>
    <scope>NUCLEOTIDE SEQUENCE</scope>
    <source>
        <strain evidence="2">YL58</strain>
    </source>
</reference>
<protein>
    <recommendedName>
        <fullName evidence="4">YggT family protein</fullName>
    </recommendedName>
</protein>
<feature type="transmembrane region" description="Helical" evidence="1">
    <location>
        <begin position="38"/>
        <end position="62"/>
    </location>
</feature>
<evidence type="ECO:0000313" key="3">
    <source>
        <dbReference type="Proteomes" id="UP000092574"/>
    </source>
</evidence>
<proteinExistence type="predicted"/>
<evidence type="ECO:0000313" key="2">
    <source>
        <dbReference type="EMBL" id="ANU77218.1"/>
    </source>
</evidence>
<dbReference type="RefSeq" id="WP_065543347.1">
    <property type="nucleotide sequence ID" value="NZ_CP015405.2"/>
</dbReference>
<sequence>MEIVTKFLDAVLSLLPRSPFVAFIDAMENLPFLTALNYFIPISTFISIGEAWLVSVGVFYLYSILLRWIRAIS</sequence>
<dbReference type="AlphaFoldDB" id="A0A1C7IDW3"/>
<keyword evidence="3" id="KW-1185">Reference proteome</keyword>
<evidence type="ECO:0008006" key="4">
    <source>
        <dbReference type="Google" id="ProtNLM"/>
    </source>
</evidence>
<evidence type="ECO:0000256" key="1">
    <source>
        <dbReference type="SAM" id="Phobius"/>
    </source>
</evidence>
<accession>A0A1C7IDW3</accession>